<proteinExistence type="predicted"/>
<protein>
    <submittedName>
        <fullName evidence="1">Uncharacterized protein</fullName>
    </submittedName>
</protein>
<dbReference type="Proteomes" id="UP000325945">
    <property type="component" value="Unassembled WGS sequence"/>
</dbReference>
<keyword evidence="2" id="KW-1185">Reference proteome</keyword>
<dbReference type="AlphaFoldDB" id="A0A5N6WZS2"/>
<evidence type="ECO:0000313" key="2">
    <source>
        <dbReference type="Proteomes" id="UP000325945"/>
    </source>
</evidence>
<name>A0A5N6WZS2_9EURO</name>
<gene>
    <name evidence="1" type="ORF">BDV39DRAFT_205856</name>
</gene>
<dbReference type="EMBL" id="ML741799">
    <property type="protein sequence ID" value="KAE8326444.1"/>
    <property type="molecule type" value="Genomic_DNA"/>
</dbReference>
<reference evidence="2" key="1">
    <citation type="submission" date="2019-04" db="EMBL/GenBank/DDBJ databases">
        <title>Friends and foes A comparative genomics studyof 23 Aspergillus species from section Flavi.</title>
        <authorList>
            <consortium name="DOE Joint Genome Institute"/>
            <person name="Kjaerbolling I."/>
            <person name="Vesth T."/>
            <person name="Frisvad J.C."/>
            <person name="Nybo J.L."/>
            <person name="Theobald S."/>
            <person name="Kildgaard S."/>
            <person name="Isbrandt T."/>
            <person name="Kuo A."/>
            <person name="Sato A."/>
            <person name="Lyhne E.K."/>
            <person name="Kogle M.E."/>
            <person name="Wiebenga A."/>
            <person name="Kun R.S."/>
            <person name="Lubbers R.J."/>
            <person name="Makela M.R."/>
            <person name="Barry K."/>
            <person name="Chovatia M."/>
            <person name="Clum A."/>
            <person name="Daum C."/>
            <person name="Haridas S."/>
            <person name="He G."/>
            <person name="LaButti K."/>
            <person name="Lipzen A."/>
            <person name="Mondo S."/>
            <person name="Riley R."/>
            <person name="Salamov A."/>
            <person name="Simmons B.A."/>
            <person name="Magnuson J.K."/>
            <person name="Henrissat B."/>
            <person name="Mortensen U.H."/>
            <person name="Larsen T.O."/>
            <person name="Devries R.P."/>
            <person name="Grigoriev I.V."/>
            <person name="Machida M."/>
            <person name="Baker S.E."/>
            <person name="Andersen M.R."/>
        </authorList>
    </citation>
    <scope>NUCLEOTIDE SEQUENCE [LARGE SCALE GENOMIC DNA]</scope>
    <source>
        <strain evidence="2">CBS 130017</strain>
    </source>
</reference>
<sequence length="50" mass="5416">MAEDGLRLANLLSATVEMLGGDDEVNGLTGEKIAIQGVYFRYIATFLPEL</sequence>
<evidence type="ECO:0000313" key="1">
    <source>
        <dbReference type="EMBL" id="KAE8326444.1"/>
    </source>
</evidence>
<accession>A0A5N6WZS2</accession>
<organism evidence="1 2">
    <name type="scientific">Aspergillus sergii</name>
    <dbReference type="NCBI Taxonomy" id="1034303"/>
    <lineage>
        <taxon>Eukaryota</taxon>
        <taxon>Fungi</taxon>
        <taxon>Dikarya</taxon>
        <taxon>Ascomycota</taxon>
        <taxon>Pezizomycotina</taxon>
        <taxon>Eurotiomycetes</taxon>
        <taxon>Eurotiomycetidae</taxon>
        <taxon>Eurotiales</taxon>
        <taxon>Aspergillaceae</taxon>
        <taxon>Aspergillus</taxon>
        <taxon>Aspergillus subgen. Circumdati</taxon>
    </lineage>
</organism>